<dbReference type="EMBL" id="CH476603">
    <property type="protein sequence ID" value="EAU32695.1"/>
    <property type="molecule type" value="Genomic_DNA"/>
</dbReference>
<organism evidence="2 3">
    <name type="scientific">Aspergillus terreus (strain NIH 2624 / FGSC A1156)</name>
    <dbReference type="NCBI Taxonomy" id="341663"/>
    <lineage>
        <taxon>Eukaryota</taxon>
        <taxon>Fungi</taxon>
        <taxon>Dikarya</taxon>
        <taxon>Ascomycota</taxon>
        <taxon>Pezizomycotina</taxon>
        <taxon>Eurotiomycetes</taxon>
        <taxon>Eurotiomycetidae</taxon>
        <taxon>Eurotiales</taxon>
        <taxon>Aspergillaceae</taxon>
        <taxon>Aspergillus</taxon>
        <taxon>Aspergillus subgen. Circumdati</taxon>
    </lineage>
</organism>
<proteinExistence type="predicted"/>
<feature type="region of interest" description="Disordered" evidence="1">
    <location>
        <begin position="72"/>
        <end position="119"/>
    </location>
</feature>
<dbReference type="HOGENOM" id="CLU_1959135_0_0_1"/>
<evidence type="ECO:0000313" key="3">
    <source>
        <dbReference type="Proteomes" id="UP000007963"/>
    </source>
</evidence>
<gene>
    <name evidence="2" type="ORF">ATEG_07311</name>
</gene>
<dbReference type="AlphaFoldDB" id="Q0CG81"/>
<dbReference type="VEuPathDB" id="FungiDB:ATEG_07311"/>
<accession>Q0CG81</accession>
<dbReference type="RefSeq" id="XP_001209997.1">
    <property type="nucleotide sequence ID" value="XM_001209997.1"/>
</dbReference>
<feature type="compositionally biased region" description="Pro residues" evidence="1">
    <location>
        <begin position="91"/>
        <end position="103"/>
    </location>
</feature>
<dbReference type="STRING" id="341663.Q0CG81"/>
<protein>
    <submittedName>
        <fullName evidence="2">Uncharacterized protein</fullName>
    </submittedName>
</protein>
<sequence>MDYLEEQRLLLCLPKISDMNTMHFTHKAFLVFLSSEILSQAAPIKSPASELTPTPASITAYPIFDICSKNEDCGHPEMNKSDGDPEKPSSTPTPPATPTPTPPRSYGDYGDYGRYGNYGSYGTYMSYR</sequence>
<feature type="compositionally biased region" description="Basic and acidic residues" evidence="1">
    <location>
        <begin position="72"/>
        <end position="87"/>
    </location>
</feature>
<feature type="compositionally biased region" description="Low complexity" evidence="1">
    <location>
        <begin position="104"/>
        <end position="119"/>
    </location>
</feature>
<name>Q0CG81_ASPTN</name>
<evidence type="ECO:0000313" key="2">
    <source>
        <dbReference type="EMBL" id="EAU32695.1"/>
    </source>
</evidence>
<dbReference type="GeneID" id="4319108"/>
<evidence type="ECO:0000256" key="1">
    <source>
        <dbReference type="SAM" id="MobiDB-lite"/>
    </source>
</evidence>
<reference evidence="3" key="1">
    <citation type="submission" date="2005-09" db="EMBL/GenBank/DDBJ databases">
        <title>Annotation of the Aspergillus terreus NIH2624 genome.</title>
        <authorList>
            <person name="Birren B.W."/>
            <person name="Lander E.S."/>
            <person name="Galagan J.E."/>
            <person name="Nusbaum C."/>
            <person name="Devon K."/>
            <person name="Henn M."/>
            <person name="Ma L.-J."/>
            <person name="Jaffe D.B."/>
            <person name="Butler J."/>
            <person name="Alvarez P."/>
            <person name="Gnerre S."/>
            <person name="Grabherr M."/>
            <person name="Kleber M."/>
            <person name="Mauceli E.W."/>
            <person name="Brockman W."/>
            <person name="Rounsley S."/>
            <person name="Young S.K."/>
            <person name="LaButti K."/>
            <person name="Pushparaj V."/>
            <person name="DeCaprio D."/>
            <person name="Crawford M."/>
            <person name="Koehrsen M."/>
            <person name="Engels R."/>
            <person name="Montgomery P."/>
            <person name="Pearson M."/>
            <person name="Howarth C."/>
            <person name="Larson L."/>
            <person name="Luoma S."/>
            <person name="White J."/>
            <person name="Alvarado L."/>
            <person name="Kodira C.D."/>
            <person name="Zeng Q."/>
            <person name="Oleary S."/>
            <person name="Yandava C."/>
            <person name="Denning D.W."/>
            <person name="Nierman W.C."/>
            <person name="Milne T."/>
            <person name="Madden K."/>
        </authorList>
    </citation>
    <scope>NUCLEOTIDE SEQUENCE [LARGE SCALE GENOMIC DNA]</scope>
    <source>
        <strain evidence="3">NIH 2624 / FGSC A1156</strain>
    </source>
</reference>
<dbReference type="Proteomes" id="UP000007963">
    <property type="component" value="Unassembled WGS sequence"/>
</dbReference>